<dbReference type="EMBL" id="RWGY01000024">
    <property type="protein sequence ID" value="TVU23128.1"/>
    <property type="molecule type" value="Genomic_DNA"/>
</dbReference>
<name>A0A5J9UIP8_9POAL</name>
<dbReference type="Gramene" id="TVU23128">
    <property type="protein sequence ID" value="TVU23128"/>
    <property type="gene ID" value="EJB05_30271"/>
</dbReference>
<dbReference type="Proteomes" id="UP000324897">
    <property type="component" value="Unassembled WGS sequence"/>
</dbReference>
<comment type="caution">
    <text evidence="1">The sequence shown here is derived from an EMBL/GenBank/DDBJ whole genome shotgun (WGS) entry which is preliminary data.</text>
</comment>
<keyword evidence="2" id="KW-1185">Reference proteome</keyword>
<dbReference type="AlphaFoldDB" id="A0A5J9UIP8"/>
<accession>A0A5J9UIP8</accession>
<gene>
    <name evidence="1" type="ORF">EJB05_30271</name>
</gene>
<feature type="non-terminal residue" evidence="1">
    <location>
        <position position="1"/>
    </location>
</feature>
<proteinExistence type="predicted"/>
<evidence type="ECO:0000313" key="2">
    <source>
        <dbReference type="Proteomes" id="UP000324897"/>
    </source>
</evidence>
<reference evidence="1 2" key="1">
    <citation type="journal article" date="2019" name="Sci. Rep.">
        <title>A high-quality genome of Eragrostis curvula grass provides insights into Poaceae evolution and supports new strategies to enhance forage quality.</title>
        <authorList>
            <person name="Carballo J."/>
            <person name="Santos B.A.C.M."/>
            <person name="Zappacosta D."/>
            <person name="Garbus I."/>
            <person name="Selva J.P."/>
            <person name="Gallo C.A."/>
            <person name="Diaz A."/>
            <person name="Albertini E."/>
            <person name="Caccamo M."/>
            <person name="Echenique V."/>
        </authorList>
    </citation>
    <scope>NUCLEOTIDE SEQUENCE [LARGE SCALE GENOMIC DNA]</scope>
    <source>
        <strain evidence="2">cv. Victoria</strain>
        <tissue evidence="1">Leaf</tissue>
    </source>
</reference>
<organism evidence="1 2">
    <name type="scientific">Eragrostis curvula</name>
    <name type="common">weeping love grass</name>
    <dbReference type="NCBI Taxonomy" id="38414"/>
    <lineage>
        <taxon>Eukaryota</taxon>
        <taxon>Viridiplantae</taxon>
        <taxon>Streptophyta</taxon>
        <taxon>Embryophyta</taxon>
        <taxon>Tracheophyta</taxon>
        <taxon>Spermatophyta</taxon>
        <taxon>Magnoliopsida</taxon>
        <taxon>Liliopsida</taxon>
        <taxon>Poales</taxon>
        <taxon>Poaceae</taxon>
        <taxon>PACMAD clade</taxon>
        <taxon>Chloridoideae</taxon>
        <taxon>Eragrostideae</taxon>
        <taxon>Eragrostidinae</taxon>
        <taxon>Eragrostis</taxon>
    </lineage>
</organism>
<protein>
    <submittedName>
        <fullName evidence="1">Uncharacterized protein</fullName>
    </submittedName>
</protein>
<sequence>MMQPPSSLRAAAITEPSSPMTPCFLRAADPLIGSPPPRLPPASSQVLWDARNSNIVSTLNDPLLGQP</sequence>
<evidence type="ECO:0000313" key="1">
    <source>
        <dbReference type="EMBL" id="TVU23128.1"/>
    </source>
</evidence>